<evidence type="ECO:0008006" key="5">
    <source>
        <dbReference type="Google" id="ProtNLM"/>
    </source>
</evidence>
<dbReference type="InterPro" id="IPR003673">
    <property type="entry name" value="CoA-Trfase_fam_III"/>
</dbReference>
<organism evidence="3 4">
    <name type="scientific">Apophysomyces ossiformis</name>
    <dbReference type="NCBI Taxonomy" id="679940"/>
    <lineage>
        <taxon>Eukaryota</taxon>
        <taxon>Fungi</taxon>
        <taxon>Fungi incertae sedis</taxon>
        <taxon>Mucoromycota</taxon>
        <taxon>Mucoromycotina</taxon>
        <taxon>Mucoromycetes</taxon>
        <taxon>Mucorales</taxon>
        <taxon>Mucorineae</taxon>
        <taxon>Mucoraceae</taxon>
        <taxon>Apophysomyces</taxon>
    </lineage>
</organism>
<dbReference type="Proteomes" id="UP000605846">
    <property type="component" value="Unassembled WGS sequence"/>
</dbReference>
<dbReference type="Gene3D" id="3.40.50.10540">
    <property type="entry name" value="Crotonobetainyl-coa:carnitine coa-transferase, domain 1"/>
    <property type="match status" value="1"/>
</dbReference>
<reference evidence="3" key="1">
    <citation type="submission" date="2020-01" db="EMBL/GenBank/DDBJ databases">
        <title>Genome Sequencing of Three Apophysomyces-Like Fungal Strains Confirms a Novel Fungal Genus in the Mucoromycota with divergent Burkholderia-like Endosymbiotic Bacteria.</title>
        <authorList>
            <person name="Stajich J.E."/>
            <person name="Macias A.M."/>
            <person name="Carter-House D."/>
            <person name="Lovett B."/>
            <person name="Kasson L.R."/>
            <person name="Berry K."/>
            <person name="Grigoriev I."/>
            <person name="Chang Y."/>
            <person name="Spatafora J."/>
            <person name="Kasson M.T."/>
        </authorList>
    </citation>
    <scope>NUCLEOTIDE SEQUENCE</scope>
    <source>
        <strain evidence="3">NRRL A-21654</strain>
    </source>
</reference>
<accession>A0A8H7ERZ0</accession>
<dbReference type="SUPFAM" id="SSF89796">
    <property type="entry name" value="CoA-transferase family III (CaiB/BaiF)"/>
    <property type="match status" value="1"/>
</dbReference>
<dbReference type="PANTHER" id="PTHR48228">
    <property type="entry name" value="SUCCINYL-COA--D-CITRAMALATE COA-TRANSFERASE"/>
    <property type="match status" value="1"/>
</dbReference>
<dbReference type="FunFam" id="3.30.1540.10:FF:000004">
    <property type="entry name" value="Probable alpha-methylacyl-CoA racemase mcr"/>
    <property type="match status" value="1"/>
</dbReference>
<dbReference type="Gene3D" id="3.30.1540.10">
    <property type="entry name" value="formyl-coa transferase, domain 3"/>
    <property type="match status" value="1"/>
</dbReference>
<comment type="similarity">
    <text evidence="1">Belongs to the CoA-transferase III family.</text>
</comment>
<protein>
    <recommendedName>
        <fullName evidence="5">Alpha-methylacyl-CoA racemase</fullName>
    </recommendedName>
</protein>
<dbReference type="GO" id="GO:0016853">
    <property type="term" value="F:isomerase activity"/>
    <property type="evidence" value="ECO:0007669"/>
    <property type="project" value="UniProtKB-KW"/>
</dbReference>
<name>A0A8H7ERZ0_9FUNG</name>
<dbReference type="AlphaFoldDB" id="A0A8H7ERZ0"/>
<dbReference type="InterPro" id="IPR023606">
    <property type="entry name" value="CoA-Trfase_III_dom_1_sf"/>
</dbReference>
<sequence length="374" mass="40562">MSSSLPLSGLVVFELAGLAPVPYAGMILADFGADVIRIDRTTAPSVDTLWRNKRSIALDLKHPAAVSTLKQLLKRADVFLDPFRPGVLEKMGLGPETLLAENPRLIIARLSGFGQKGPAARQAAHDVNYLAISGLLDATDFAGGGLMCVMGILVALIERAKSGKGQVVDTGLSTGTAYLATAPYTFLYTGLVPDHEPGTNMLDGGSHFYQVYETKDGRYMAVGAIEPQFYALMLKGIGLGDRDDLPDQHDKTHWPAMKEKLASIFITKTQAEWTKIFDGTDACVTPVLSFMEPIPGLENEKLTNTQWPRQASPPQPAPILSRTPARTVEFTKEAFMTQGKHTVDVLTEFGIQQGQIHNLLTSGAAYDESFKSRL</sequence>
<dbReference type="InterPro" id="IPR044855">
    <property type="entry name" value="CoA-Trfase_III_dom3_sf"/>
</dbReference>
<evidence type="ECO:0000313" key="4">
    <source>
        <dbReference type="Proteomes" id="UP000605846"/>
    </source>
</evidence>
<dbReference type="Pfam" id="PF02515">
    <property type="entry name" value="CoA_transf_3"/>
    <property type="match status" value="1"/>
</dbReference>
<keyword evidence="2" id="KW-0413">Isomerase</keyword>
<dbReference type="PANTHER" id="PTHR48228:SF5">
    <property type="entry name" value="ALPHA-METHYLACYL-COA RACEMASE"/>
    <property type="match status" value="1"/>
</dbReference>
<dbReference type="InterPro" id="IPR050509">
    <property type="entry name" value="CoA-transferase_III"/>
</dbReference>
<evidence type="ECO:0000256" key="1">
    <source>
        <dbReference type="ARBA" id="ARBA00008383"/>
    </source>
</evidence>
<gene>
    <name evidence="3" type="ORF">EC973_001293</name>
</gene>
<dbReference type="OrthoDB" id="16747at2759"/>
<evidence type="ECO:0000313" key="3">
    <source>
        <dbReference type="EMBL" id="KAF7724109.1"/>
    </source>
</evidence>
<proteinExistence type="inferred from homology"/>
<comment type="caution">
    <text evidence="3">The sequence shown here is derived from an EMBL/GenBank/DDBJ whole genome shotgun (WGS) entry which is preliminary data.</text>
</comment>
<evidence type="ECO:0000256" key="2">
    <source>
        <dbReference type="ARBA" id="ARBA00023235"/>
    </source>
</evidence>
<keyword evidence="4" id="KW-1185">Reference proteome</keyword>
<dbReference type="EMBL" id="JABAYA010000129">
    <property type="protein sequence ID" value="KAF7724109.1"/>
    <property type="molecule type" value="Genomic_DNA"/>
</dbReference>